<proteinExistence type="predicted"/>
<feature type="domain" description="SMODS and SLOG-associating 2TM effector" evidence="3">
    <location>
        <begin position="48"/>
        <end position="178"/>
    </location>
</feature>
<dbReference type="PANTHER" id="PTHR38793:SF3">
    <property type="entry name" value="SMODS AND SLOG-ASSOCIATING 2TM EFFECTOR DOMAIN-CONTAINING PROTEIN"/>
    <property type="match status" value="1"/>
</dbReference>
<feature type="region of interest" description="Disordered" evidence="1">
    <location>
        <begin position="180"/>
        <end position="237"/>
    </location>
</feature>
<organism evidence="4 5">
    <name type="scientific">Heterodermia speciosa</name>
    <dbReference type="NCBI Taxonomy" id="116794"/>
    <lineage>
        <taxon>Eukaryota</taxon>
        <taxon>Fungi</taxon>
        <taxon>Dikarya</taxon>
        <taxon>Ascomycota</taxon>
        <taxon>Pezizomycotina</taxon>
        <taxon>Lecanoromycetes</taxon>
        <taxon>OSLEUM clade</taxon>
        <taxon>Lecanoromycetidae</taxon>
        <taxon>Caliciales</taxon>
        <taxon>Physciaceae</taxon>
        <taxon>Heterodermia</taxon>
    </lineage>
</organism>
<evidence type="ECO:0000256" key="1">
    <source>
        <dbReference type="SAM" id="MobiDB-lite"/>
    </source>
</evidence>
<keyword evidence="2" id="KW-0472">Membrane</keyword>
<sequence>MPDENTPLFNNVDPADHHEHFCLLTGIPPFHKHSPSAQQSDCIPLYARAVRKRRDQNLTYNFTSALSNTLLLAQVVLGALLTALGAMASSYKLITVFGVVNTVIAGLVAYLRSRGQPMRARMFRDDLEEVVDEIEDSRVMWMAIKHGVHGYDEIDVDDKVSVRSEVARLTKMYEDACKKHAESNPDMHGKVAGKGEWKGLKGRPHPAENPASSGPMDNVDIGKKDDKGKDVEETAEN</sequence>
<comment type="caution">
    <text evidence="4">The sequence shown here is derived from an EMBL/GenBank/DDBJ whole genome shotgun (WGS) entry which is preliminary data.</text>
</comment>
<feature type="compositionally biased region" description="Basic and acidic residues" evidence="1">
    <location>
        <begin position="180"/>
        <end position="199"/>
    </location>
</feature>
<evidence type="ECO:0000313" key="4">
    <source>
        <dbReference type="EMBL" id="CAF9940869.1"/>
    </source>
</evidence>
<dbReference type="PANTHER" id="PTHR38793">
    <property type="entry name" value="SLATT_FUNGAL DOMAIN-CONTAINING PROTEIN-RELATED"/>
    <property type="match status" value="1"/>
</dbReference>
<dbReference type="EMBL" id="CAJPDS010000166">
    <property type="protein sequence ID" value="CAF9940869.1"/>
    <property type="molecule type" value="Genomic_DNA"/>
</dbReference>
<feature type="transmembrane region" description="Helical" evidence="2">
    <location>
        <begin position="93"/>
        <end position="111"/>
    </location>
</feature>
<feature type="compositionally biased region" description="Basic and acidic residues" evidence="1">
    <location>
        <begin position="220"/>
        <end position="237"/>
    </location>
</feature>
<accession>A0A8H3J546</accession>
<reference evidence="4" key="1">
    <citation type="submission" date="2021-03" db="EMBL/GenBank/DDBJ databases">
        <authorList>
            <person name="Tagirdzhanova G."/>
        </authorList>
    </citation>
    <scope>NUCLEOTIDE SEQUENCE</scope>
</reference>
<dbReference type="InterPro" id="IPR041622">
    <property type="entry name" value="SLATT_fungi"/>
</dbReference>
<feature type="transmembrane region" description="Helical" evidence="2">
    <location>
        <begin position="58"/>
        <end position="81"/>
    </location>
</feature>
<dbReference type="OrthoDB" id="4472872at2759"/>
<keyword evidence="2" id="KW-0812">Transmembrane</keyword>
<dbReference type="Proteomes" id="UP000664521">
    <property type="component" value="Unassembled WGS sequence"/>
</dbReference>
<dbReference type="NCBIfam" id="NF033635">
    <property type="entry name" value="SLATT_fungal"/>
    <property type="match status" value="1"/>
</dbReference>
<evidence type="ECO:0000313" key="5">
    <source>
        <dbReference type="Proteomes" id="UP000664521"/>
    </source>
</evidence>
<protein>
    <recommendedName>
        <fullName evidence="3">SMODS and SLOG-associating 2TM effector domain-containing protein</fullName>
    </recommendedName>
</protein>
<evidence type="ECO:0000256" key="2">
    <source>
        <dbReference type="SAM" id="Phobius"/>
    </source>
</evidence>
<gene>
    <name evidence="4" type="ORF">HETSPECPRED_002660</name>
</gene>
<dbReference type="AlphaFoldDB" id="A0A8H3J546"/>
<dbReference type="Pfam" id="PF18142">
    <property type="entry name" value="SLATT_fungal"/>
    <property type="match status" value="1"/>
</dbReference>
<keyword evidence="5" id="KW-1185">Reference proteome</keyword>
<name>A0A8H3J546_9LECA</name>
<evidence type="ECO:0000259" key="3">
    <source>
        <dbReference type="Pfam" id="PF18142"/>
    </source>
</evidence>
<keyword evidence="2" id="KW-1133">Transmembrane helix</keyword>